<feature type="transmembrane region" description="Helical" evidence="13">
    <location>
        <begin position="313"/>
        <end position="334"/>
    </location>
</feature>
<dbReference type="PRINTS" id="PR00169">
    <property type="entry name" value="KCHANNEL"/>
</dbReference>
<evidence type="ECO:0000256" key="8">
    <source>
        <dbReference type="ARBA" id="ARBA00022989"/>
    </source>
</evidence>
<dbReference type="GO" id="GO:0001508">
    <property type="term" value="P:action potential"/>
    <property type="evidence" value="ECO:0007669"/>
    <property type="project" value="TreeGrafter"/>
</dbReference>
<keyword evidence="6" id="KW-0851">Voltage-gated channel</keyword>
<keyword evidence="7" id="KW-0630">Potassium</keyword>
<dbReference type="OrthoDB" id="6021286at2759"/>
<feature type="transmembrane region" description="Helical" evidence="13">
    <location>
        <begin position="181"/>
        <end position="202"/>
    </location>
</feature>
<dbReference type="PANTHER" id="PTHR11537">
    <property type="entry name" value="VOLTAGE-GATED POTASSIUM CHANNEL"/>
    <property type="match status" value="1"/>
</dbReference>
<dbReference type="InterPro" id="IPR003131">
    <property type="entry name" value="T1-type_BTB"/>
</dbReference>
<dbReference type="EnsemblMetazoa" id="CLYHEMT014238.1">
    <property type="protein sequence ID" value="CLYHEMP014238.1"/>
    <property type="gene ID" value="CLYHEMG014238"/>
</dbReference>
<evidence type="ECO:0000256" key="5">
    <source>
        <dbReference type="ARBA" id="ARBA00022826"/>
    </source>
</evidence>
<dbReference type="InterPro" id="IPR005821">
    <property type="entry name" value="Ion_trans_dom"/>
</dbReference>
<reference evidence="16" key="1">
    <citation type="submission" date="2021-01" db="UniProtKB">
        <authorList>
            <consortium name="EnsemblMetazoa"/>
        </authorList>
    </citation>
    <scope>IDENTIFICATION</scope>
</reference>
<dbReference type="GO" id="GO:0008076">
    <property type="term" value="C:voltage-gated potassium channel complex"/>
    <property type="evidence" value="ECO:0007669"/>
    <property type="project" value="InterPro"/>
</dbReference>
<dbReference type="Pfam" id="PF00520">
    <property type="entry name" value="Ion_trans"/>
    <property type="match status" value="1"/>
</dbReference>
<dbReference type="Gene3D" id="3.30.710.10">
    <property type="entry name" value="Potassium Channel Kv1.1, Chain A"/>
    <property type="match status" value="1"/>
</dbReference>
<evidence type="ECO:0000256" key="4">
    <source>
        <dbReference type="ARBA" id="ARBA00022692"/>
    </source>
</evidence>
<evidence type="ECO:0000256" key="6">
    <source>
        <dbReference type="ARBA" id="ARBA00022882"/>
    </source>
</evidence>
<dbReference type="RefSeq" id="XP_066928901.1">
    <property type="nucleotide sequence ID" value="XM_067072800.1"/>
</dbReference>
<evidence type="ECO:0000259" key="15">
    <source>
        <dbReference type="Pfam" id="PF02214"/>
    </source>
</evidence>
<dbReference type="SUPFAM" id="SSF81324">
    <property type="entry name" value="Voltage-gated potassium channels"/>
    <property type="match status" value="1"/>
</dbReference>
<keyword evidence="3" id="KW-0633">Potassium transport</keyword>
<evidence type="ECO:0000256" key="9">
    <source>
        <dbReference type="ARBA" id="ARBA00023065"/>
    </source>
</evidence>
<comment type="subcellular location">
    <subcellularLocation>
        <location evidence="1">Membrane</location>
        <topology evidence="1">Multi-pass membrane protein</topology>
    </subcellularLocation>
</comment>
<proteinExistence type="predicted"/>
<keyword evidence="11" id="KW-0407">Ion channel</keyword>
<evidence type="ECO:0000256" key="11">
    <source>
        <dbReference type="ARBA" id="ARBA00023303"/>
    </source>
</evidence>
<dbReference type="Gene3D" id="1.10.287.70">
    <property type="match status" value="1"/>
</dbReference>
<keyword evidence="8 13" id="KW-1133">Transmembrane helix</keyword>
<feature type="domain" description="Potassium channel tetramerisation-type BTB" evidence="15">
    <location>
        <begin position="50"/>
        <end position="140"/>
    </location>
</feature>
<name>A0A7M6DKR0_9CNID</name>
<dbReference type="PANTHER" id="PTHR11537:SF113">
    <property type="entry name" value="POTASSIUM VOLTAGE-GATED CHANNEL PROTEIN SHAKER"/>
    <property type="match status" value="1"/>
</dbReference>
<keyword evidence="10 13" id="KW-0472">Membrane</keyword>
<dbReference type="GO" id="GO:0051260">
    <property type="term" value="P:protein homooligomerization"/>
    <property type="evidence" value="ECO:0007669"/>
    <property type="project" value="InterPro"/>
</dbReference>
<sequence length="447" mass="51824">MTRHLDIKKQAAKYQDEDFLLFRSLKSTFYLSVDEYRLSLGGMVRKNKKISINVRGTVYETFEETLQRFPHTLLGDPTLRISHYDVQRNSLYFDNTCEAFDAILFYYQSNGCLVRPPWVPMEKFEFECLFFKLGENAIKSMKEREGYDTQKKVTVKNERKTCRRKLWNFLEKPESSLMSRLYTFLSLMMVFFSITLDCFETTLPVLPSDYDIMQDNWEKTKLSLNTFFAAEFIIRFSACPYRRKFCKAFLNIVDFFAIFPSFLTYFLDRENTRSIMFVRVLRTLRVLRLIRLSKSFQTLSVVLHILVKSLADLLTLIFCMLISCTIFGSIIYYAEHFSESPDQRTSQISSIPEGMYFAMQTVVSIGYGDIVPSSFAGKITTAMTAIVGALTMTVPLLSLGGKYFATYTKTFDVNLSADLINTPGPNVQNEEAKKRELNKTTNDLKDI</sequence>
<dbReference type="Pfam" id="PF02214">
    <property type="entry name" value="BTB_2"/>
    <property type="match status" value="1"/>
</dbReference>
<evidence type="ECO:0000256" key="12">
    <source>
        <dbReference type="SAM" id="MobiDB-lite"/>
    </source>
</evidence>
<evidence type="ECO:0000313" key="16">
    <source>
        <dbReference type="EnsemblMetazoa" id="CLYHEMP014238.1"/>
    </source>
</evidence>
<feature type="transmembrane region" description="Helical" evidence="13">
    <location>
        <begin position="248"/>
        <end position="267"/>
    </location>
</feature>
<dbReference type="AlphaFoldDB" id="A0A7M6DKR0"/>
<evidence type="ECO:0000313" key="17">
    <source>
        <dbReference type="Proteomes" id="UP000594262"/>
    </source>
</evidence>
<evidence type="ECO:0000256" key="13">
    <source>
        <dbReference type="SAM" id="Phobius"/>
    </source>
</evidence>
<evidence type="ECO:0000256" key="1">
    <source>
        <dbReference type="ARBA" id="ARBA00004141"/>
    </source>
</evidence>
<dbReference type="GeneID" id="136816470"/>
<organism evidence="16 17">
    <name type="scientific">Clytia hemisphaerica</name>
    <dbReference type="NCBI Taxonomy" id="252671"/>
    <lineage>
        <taxon>Eukaryota</taxon>
        <taxon>Metazoa</taxon>
        <taxon>Cnidaria</taxon>
        <taxon>Hydrozoa</taxon>
        <taxon>Hydroidolina</taxon>
        <taxon>Leptothecata</taxon>
        <taxon>Obeliida</taxon>
        <taxon>Clytiidae</taxon>
        <taxon>Clytia</taxon>
    </lineage>
</organism>
<accession>A0A7M6DKR0</accession>
<feature type="region of interest" description="Disordered" evidence="12">
    <location>
        <begin position="424"/>
        <end position="447"/>
    </location>
</feature>
<evidence type="ECO:0000256" key="3">
    <source>
        <dbReference type="ARBA" id="ARBA00022538"/>
    </source>
</evidence>
<keyword evidence="9" id="KW-0406">Ion transport</keyword>
<dbReference type="Proteomes" id="UP000594262">
    <property type="component" value="Unplaced"/>
</dbReference>
<keyword evidence="5" id="KW-0631">Potassium channel</keyword>
<keyword evidence="4 13" id="KW-0812">Transmembrane</keyword>
<dbReference type="InterPro" id="IPR027359">
    <property type="entry name" value="Volt_channel_dom_sf"/>
</dbReference>
<dbReference type="InterPro" id="IPR028325">
    <property type="entry name" value="VG_K_chnl"/>
</dbReference>
<feature type="transmembrane region" description="Helical" evidence="13">
    <location>
        <begin position="379"/>
        <end position="399"/>
    </location>
</feature>
<dbReference type="SUPFAM" id="SSF54695">
    <property type="entry name" value="POZ domain"/>
    <property type="match status" value="1"/>
</dbReference>
<keyword evidence="17" id="KW-1185">Reference proteome</keyword>
<evidence type="ECO:0000256" key="2">
    <source>
        <dbReference type="ARBA" id="ARBA00022448"/>
    </source>
</evidence>
<keyword evidence="2" id="KW-0813">Transport</keyword>
<feature type="domain" description="Ion transport" evidence="14">
    <location>
        <begin position="180"/>
        <end position="392"/>
    </location>
</feature>
<evidence type="ECO:0000256" key="7">
    <source>
        <dbReference type="ARBA" id="ARBA00022958"/>
    </source>
</evidence>
<protein>
    <submittedName>
        <fullName evidence="16">Uncharacterized protein</fullName>
    </submittedName>
</protein>
<dbReference type="InterPro" id="IPR011333">
    <property type="entry name" value="SKP1/BTB/POZ_sf"/>
</dbReference>
<evidence type="ECO:0000256" key="10">
    <source>
        <dbReference type="ARBA" id="ARBA00023136"/>
    </source>
</evidence>
<evidence type="ECO:0000259" key="14">
    <source>
        <dbReference type="Pfam" id="PF00520"/>
    </source>
</evidence>
<feature type="compositionally biased region" description="Basic and acidic residues" evidence="12">
    <location>
        <begin position="430"/>
        <end position="447"/>
    </location>
</feature>
<dbReference type="GO" id="GO:0005251">
    <property type="term" value="F:delayed rectifier potassium channel activity"/>
    <property type="evidence" value="ECO:0007669"/>
    <property type="project" value="TreeGrafter"/>
</dbReference>
<dbReference type="Gene3D" id="1.20.120.350">
    <property type="entry name" value="Voltage-gated potassium channels. Chain C"/>
    <property type="match status" value="1"/>
</dbReference>